<evidence type="ECO:0000313" key="2">
    <source>
        <dbReference type="Proteomes" id="UP001500227"/>
    </source>
</evidence>
<dbReference type="Proteomes" id="UP001500227">
    <property type="component" value="Unassembled WGS sequence"/>
</dbReference>
<protein>
    <submittedName>
        <fullName evidence="1">Uncharacterized protein</fullName>
    </submittedName>
</protein>
<keyword evidence="2" id="KW-1185">Reference proteome</keyword>
<evidence type="ECO:0000313" key="1">
    <source>
        <dbReference type="EMBL" id="GAA5084864.1"/>
    </source>
</evidence>
<organism evidence="1 2">
    <name type="scientific">Paenalcaligenes hermetiae</name>
    <dbReference type="NCBI Taxonomy" id="1157987"/>
    <lineage>
        <taxon>Bacteria</taxon>
        <taxon>Pseudomonadati</taxon>
        <taxon>Pseudomonadota</taxon>
        <taxon>Betaproteobacteria</taxon>
        <taxon>Burkholderiales</taxon>
        <taxon>Alcaligenaceae</taxon>
        <taxon>Paenalcaligenes</taxon>
    </lineage>
</organism>
<gene>
    <name evidence="1" type="ORF">GCM10023337_02960</name>
</gene>
<name>A0ABP9LT75_9BURK</name>
<sequence length="109" mass="12107">MTIFRFDPVRDKFRHSGRGRIARTAQPSYNGIAADNQGSLRQGMPEVTPVEIRAAVAHSAQEPTEATQEWLNAAPERRRNLRPSGRGGCQCCGCVFEKKMGLLTFMRGT</sequence>
<accession>A0ABP9LT75</accession>
<comment type="caution">
    <text evidence="1">The sequence shown here is derived from an EMBL/GenBank/DDBJ whole genome shotgun (WGS) entry which is preliminary data.</text>
</comment>
<dbReference type="EMBL" id="BAABKD010000001">
    <property type="protein sequence ID" value="GAA5084864.1"/>
    <property type="molecule type" value="Genomic_DNA"/>
</dbReference>
<reference evidence="2" key="1">
    <citation type="journal article" date="2019" name="Int. J. Syst. Evol. Microbiol.">
        <title>The Global Catalogue of Microorganisms (GCM) 10K type strain sequencing project: providing services to taxonomists for standard genome sequencing and annotation.</title>
        <authorList>
            <consortium name="The Broad Institute Genomics Platform"/>
            <consortium name="The Broad Institute Genome Sequencing Center for Infectious Disease"/>
            <person name="Wu L."/>
            <person name="Ma J."/>
        </authorList>
    </citation>
    <scope>NUCLEOTIDE SEQUENCE [LARGE SCALE GENOMIC DNA]</scope>
    <source>
        <strain evidence="2">JCM 18423</strain>
    </source>
</reference>
<proteinExistence type="predicted"/>